<feature type="domain" description="Inosine/uridine-preferring nucleoside hydrolase" evidence="4">
    <location>
        <begin position="28"/>
        <end position="364"/>
    </location>
</feature>
<evidence type="ECO:0000256" key="1">
    <source>
        <dbReference type="ARBA" id="ARBA00009176"/>
    </source>
</evidence>
<dbReference type="GO" id="GO:0016787">
    <property type="term" value="F:hydrolase activity"/>
    <property type="evidence" value="ECO:0007669"/>
    <property type="project" value="UniProtKB-KW"/>
</dbReference>
<dbReference type="Proteomes" id="UP001629113">
    <property type="component" value="Unassembled WGS sequence"/>
</dbReference>
<name>A0ABR4P7D4_9HELO</name>
<protein>
    <submittedName>
        <fullName evidence="5">Inosine-uridine preferring nucleoside hydrolase</fullName>
    </submittedName>
</protein>
<reference evidence="5 6" key="1">
    <citation type="submission" date="2024-06" db="EMBL/GenBank/DDBJ databases">
        <title>Complete genome of Phlyctema vagabunda strain 19-DSS-EL-015.</title>
        <authorList>
            <person name="Fiorenzani C."/>
        </authorList>
    </citation>
    <scope>NUCLEOTIDE SEQUENCE [LARGE SCALE GENOMIC DNA]</scope>
    <source>
        <strain evidence="5 6">19-DSS-EL-015</strain>
    </source>
</reference>
<evidence type="ECO:0000256" key="3">
    <source>
        <dbReference type="ARBA" id="ARBA00023295"/>
    </source>
</evidence>
<keyword evidence="6" id="KW-1185">Reference proteome</keyword>
<dbReference type="InterPro" id="IPR023186">
    <property type="entry name" value="IUNH"/>
</dbReference>
<comment type="similarity">
    <text evidence="1">Belongs to the IUNH family.</text>
</comment>
<keyword evidence="2 5" id="KW-0378">Hydrolase</keyword>
<dbReference type="PANTHER" id="PTHR12304">
    <property type="entry name" value="INOSINE-URIDINE PREFERRING NUCLEOSIDE HYDROLASE"/>
    <property type="match status" value="1"/>
</dbReference>
<dbReference type="Pfam" id="PF01156">
    <property type="entry name" value="IU_nuc_hydro"/>
    <property type="match status" value="1"/>
</dbReference>
<dbReference type="EMBL" id="JBFCZG010000008">
    <property type="protein sequence ID" value="KAL3419092.1"/>
    <property type="molecule type" value="Genomic_DNA"/>
</dbReference>
<dbReference type="InterPro" id="IPR036452">
    <property type="entry name" value="Ribo_hydro-like"/>
</dbReference>
<evidence type="ECO:0000256" key="2">
    <source>
        <dbReference type="ARBA" id="ARBA00022801"/>
    </source>
</evidence>
<evidence type="ECO:0000313" key="5">
    <source>
        <dbReference type="EMBL" id="KAL3419092.1"/>
    </source>
</evidence>
<comment type="caution">
    <text evidence="5">The sequence shown here is derived from an EMBL/GenBank/DDBJ whole genome shotgun (WGS) entry which is preliminary data.</text>
</comment>
<evidence type="ECO:0000313" key="6">
    <source>
        <dbReference type="Proteomes" id="UP001629113"/>
    </source>
</evidence>
<sequence length="383" mass="40572">MFKFRRRPLSTGLNSQCSLPRDSLVSNQDAFAILLSAYHPNINLLGISTTHGNSSVAHTTINAGSLLTAMGRPSIPVYRGAAEGLTRPAVHAPAIHGESGIEGTLLLPKPAVAPATDVPAVDAMARALLASPAGTAWLVATGSLTNIAQVFTKYPELAAHIKGLSIMGGAIGGGHTNAPMGKVDDKTRIGNWSFWAEFNILVDPEAAAFLFDNEILNKKIALLPLDVTHLVLASKEVQSSLLYGKAGGSGKGISTLRIMLVELLTFFANTYAEVFGITEGPPLHDPLAVAIILDGIAGAEIPFYDFKDGSTRKERFQVKIATDGTHEEAQAGTAKTGQTVATLLEEGREGVKIPRGLDVKRFWKVIEDCLEAADEVNKANGVF</sequence>
<dbReference type="SUPFAM" id="SSF53590">
    <property type="entry name" value="Nucleoside hydrolase"/>
    <property type="match status" value="1"/>
</dbReference>
<dbReference type="PANTHER" id="PTHR12304:SF4">
    <property type="entry name" value="URIDINE NUCLEOSIDASE"/>
    <property type="match status" value="1"/>
</dbReference>
<keyword evidence="3" id="KW-0326">Glycosidase</keyword>
<accession>A0ABR4P7D4</accession>
<proteinExistence type="inferred from homology"/>
<evidence type="ECO:0000259" key="4">
    <source>
        <dbReference type="Pfam" id="PF01156"/>
    </source>
</evidence>
<dbReference type="InterPro" id="IPR001910">
    <property type="entry name" value="Inosine/uridine_hydrolase_dom"/>
</dbReference>
<dbReference type="Gene3D" id="3.90.245.10">
    <property type="entry name" value="Ribonucleoside hydrolase-like"/>
    <property type="match status" value="1"/>
</dbReference>
<gene>
    <name evidence="5" type="ORF">PVAG01_09314</name>
</gene>
<organism evidence="5 6">
    <name type="scientific">Phlyctema vagabunda</name>
    <dbReference type="NCBI Taxonomy" id="108571"/>
    <lineage>
        <taxon>Eukaryota</taxon>
        <taxon>Fungi</taxon>
        <taxon>Dikarya</taxon>
        <taxon>Ascomycota</taxon>
        <taxon>Pezizomycotina</taxon>
        <taxon>Leotiomycetes</taxon>
        <taxon>Helotiales</taxon>
        <taxon>Dermateaceae</taxon>
        <taxon>Phlyctema</taxon>
    </lineage>
</organism>
<dbReference type="CDD" id="cd02651">
    <property type="entry name" value="nuc_hydro_IU_UC_XIUA"/>
    <property type="match status" value="1"/>
</dbReference>